<protein>
    <submittedName>
        <fullName evidence="1">Uncharacterized protein</fullName>
    </submittedName>
</protein>
<dbReference type="EMBL" id="AZHX01001660">
    <property type="protein sequence ID" value="ETX01093.1"/>
    <property type="molecule type" value="Genomic_DNA"/>
</dbReference>
<dbReference type="AlphaFoldDB" id="W4LSY7"/>
<dbReference type="Proteomes" id="UP000019140">
    <property type="component" value="Unassembled WGS sequence"/>
</dbReference>
<evidence type="ECO:0000313" key="2">
    <source>
        <dbReference type="Proteomes" id="UP000019140"/>
    </source>
</evidence>
<gene>
    <name evidence="1" type="ORF">ETSY2_37875</name>
</gene>
<proteinExistence type="predicted"/>
<keyword evidence="2" id="KW-1185">Reference proteome</keyword>
<organism evidence="1 2">
    <name type="scientific">Candidatus Entotheonella gemina</name>
    <dbReference type="NCBI Taxonomy" id="1429439"/>
    <lineage>
        <taxon>Bacteria</taxon>
        <taxon>Pseudomonadati</taxon>
        <taxon>Nitrospinota/Tectimicrobiota group</taxon>
        <taxon>Candidatus Tectimicrobiota</taxon>
        <taxon>Candidatus Entotheonellia</taxon>
        <taxon>Candidatus Entotheonellales</taxon>
        <taxon>Candidatus Entotheonellaceae</taxon>
        <taxon>Candidatus Entotheonella</taxon>
    </lineage>
</organism>
<evidence type="ECO:0000313" key="1">
    <source>
        <dbReference type="EMBL" id="ETX01093.1"/>
    </source>
</evidence>
<accession>W4LSY7</accession>
<reference evidence="1 2" key="1">
    <citation type="journal article" date="2014" name="Nature">
        <title>An environmental bacterial taxon with a large and distinct metabolic repertoire.</title>
        <authorList>
            <person name="Wilson M.C."/>
            <person name="Mori T."/>
            <person name="Ruckert C."/>
            <person name="Uria A.R."/>
            <person name="Helf M.J."/>
            <person name="Takada K."/>
            <person name="Gernert C."/>
            <person name="Steffens U.A."/>
            <person name="Heycke N."/>
            <person name="Schmitt S."/>
            <person name="Rinke C."/>
            <person name="Helfrich E.J."/>
            <person name="Brachmann A.O."/>
            <person name="Gurgui C."/>
            <person name="Wakimoto T."/>
            <person name="Kracht M."/>
            <person name="Crusemann M."/>
            <person name="Hentschel U."/>
            <person name="Abe I."/>
            <person name="Matsunaga S."/>
            <person name="Kalinowski J."/>
            <person name="Takeyama H."/>
            <person name="Piel J."/>
        </authorList>
    </citation>
    <scope>NUCLEOTIDE SEQUENCE [LARGE SCALE GENOMIC DNA]</scope>
    <source>
        <strain evidence="2">TSY2</strain>
    </source>
</reference>
<comment type="caution">
    <text evidence="1">The sequence shown here is derived from an EMBL/GenBank/DDBJ whole genome shotgun (WGS) entry which is preliminary data.</text>
</comment>
<dbReference type="HOGENOM" id="CLU_3181478_0_0_7"/>
<name>W4LSY7_9BACT</name>
<sequence>MTFFDMALPLLSQGPEDLSQVLSQLLVKRPATVLWDKDDVVSEDQH</sequence>